<dbReference type="InParanoid" id="D6TH76"/>
<reference evidence="1 2" key="1">
    <citation type="journal article" date="2011" name="Stand. Genomic Sci.">
        <title>Non-contiguous finished genome sequence and contextual data of the filamentous soil bacterium Ktedonobacter racemifer type strain (SOSP1-21).</title>
        <authorList>
            <person name="Chang Y.J."/>
            <person name="Land M."/>
            <person name="Hauser L."/>
            <person name="Chertkov O."/>
            <person name="Del Rio T.G."/>
            <person name="Nolan M."/>
            <person name="Copeland A."/>
            <person name="Tice H."/>
            <person name="Cheng J.F."/>
            <person name="Lucas S."/>
            <person name="Han C."/>
            <person name="Goodwin L."/>
            <person name="Pitluck S."/>
            <person name="Ivanova N."/>
            <person name="Ovchinikova G."/>
            <person name="Pati A."/>
            <person name="Chen A."/>
            <person name="Palaniappan K."/>
            <person name="Mavromatis K."/>
            <person name="Liolios K."/>
            <person name="Brettin T."/>
            <person name="Fiebig A."/>
            <person name="Rohde M."/>
            <person name="Abt B."/>
            <person name="Goker M."/>
            <person name="Detter J.C."/>
            <person name="Woyke T."/>
            <person name="Bristow J."/>
            <person name="Eisen J.A."/>
            <person name="Markowitz V."/>
            <person name="Hugenholtz P."/>
            <person name="Kyrpides N.C."/>
            <person name="Klenk H.P."/>
            <person name="Lapidus A."/>
        </authorList>
    </citation>
    <scope>NUCLEOTIDE SEQUENCE [LARGE SCALE GENOMIC DNA]</scope>
    <source>
        <strain evidence="2">DSM 44963</strain>
    </source>
</reference>
<proteinExistence type="predicted"/>
<evidence type="ECO:0000313" key="1">
    <source>
        <dbReference type="EMBL" id="EFH90818.1"/>
    </source>
</evidence>
<organism evidence="1 2">
    <name type="scientific">Ktedonobacter racemifer DSM 44963</name>
    <dbReference type="NCBI Taxonomy" id="485913"/>
    <lineage>
        <taxon>Bacteria</taxon>
        <taxon>Bacillati</taxon>
        <taxon>Chloroflexota</taxon>
        <taxon>Ktedonobacteria</taxon>
        <taxon>Ktedonobacterales</taxon>
        <taxon>Ktedonobacteraceae</taxon>
        <taxon>Ktedonobacter</taxon>
    </lineage>
</organism>
<dbReference type="EMBL" id="ADVG01000001">
    <property type="protein sequence ID" value="EFH90818.1"/>
    <property type="molecule type" value="Genomic_DNA"/>
</dbReference>
<protein>
    <submittedName>
        <fullName evidence="1">Uncharacterized protein</fullName>
    </submittedName>
</protein>
<accession>D6TH76</accession>
<evidence type="ECO:0000313" key="2">
    <source>
        <dbReference type="Proteomes" id="UP000004508"/>
    </source>
</evidence>
<name>D6TH76_KTERA</name>
<gene>
    <name evidence="1" type="ORF">Krac_12459</name>
</gene>
<dbReference type="Proteomes" id="UP000004508">
    <property type="component" value="Unassembled WGS sequence"/>
</dbReference>
<keyword evidence="2" id="KW-1185">Reference proteome</keyword>
<comment type="caution">
    <text evidence="1">The sequence shown here is derived from an EMBL/GenBank/DDBJ whole genome shotgun (WGS) entry which is preliminary data.</text>
</comment>
<dbReference type="AlphaFoldDB" id="D6TH76"/>
<sequence>MPAKIRANARIFAGIVMYFRFSAFGMYRENIKV</sequence>